<evidence type="ECO:0000313" key="1">
    <source>
        <dbReference type="EMBL" id="MFB6491448.1"/>
    </source>
</evidence>
<name>A0ACC6V3B6_9CREN</name>
<accession>A0ACC6V3B6</accession>
<dbReference type="EMBL" id="JZWT02000035">
    <property type="protein sequence ID" value="MFB6491448.1"/>
    <property type="molecule type" value="Genomic_DNA"/>
</dbReference>
<dbReference type="Proteomes" id="UP000033636">
    <property type="component" value="Unassembled WGS sequence"/>
</dbReference>
<proteinExistence type="predicted"/>
<organism evidence="1 2">
    <name type="scientific">Thermoproteus sp. AZ2</name>
    <dbReference type="NCBI Taxonomy" id="1609232"/>
    <lineage>
        <taxon>Archaea</taxon>
        <taxon>Thermoproteota</taxon>
        <taxon>Thermoprotei</taxon>
        <taxon>Thermoproteales</taxon>
        <taxon>Thermoproteaceae</taxon>
        <taxon>Thermoproteus</taxon>
    </lineage>
</organism>
<reference evidence="1" key="1">
    <citation type="submission" date="2024-07" db="EMBL/GenBank/DDBJ databases">
        <title>Metagenome and Metagenome-Assembled Genomes of Archaea from a hot spring from the geothermal field of Los Azufres, Mexico.</title>
        <authorList>
            <person name="Marin-Paredes R."/>
            <person name="Martinez-Romero E."/>
            <person name="Servin-Garciduenas L.E."/>
        </authorList>
    </citation>
    <scope>NUCLEOTIDE SEQUENCE</scope>
</reference>
<evidence type="ECO:0000313" key="2">
    <source>
        <dbReference type="Proteomes" id="UP000033636"/>
    </source>
</evidence>
<comment type="caution">
    <text evidence="1">The sequence shown here is derived from an EMBL/GenBank/DDBJ whole genome shotgun (WGS) entry which is preliminary data.</text>
</comment>
<sequence>MPRSVNNERMVLVSVHLPRRVLEELDALVRSGVYPSRSEAVREALRRFIEAYAARA</sequence>
<gene>
    <name evidence="1" type="ORF">TU35_009515</name>
</gene>
<protein>
    <submittedName>
        <fullName evidence="1">Ribbon-helix-helix domain-containing protein</fullName>
    </submittedName>
</protein>